<sequence>MAERYTRGGPSAASGLPALNDAIAAMHEAYGYLQDGNDLRCRVARQLGWLLCMRRSFHPGKDEQDRETSIRLLEEAVAAPNLPENIRNMSQLQLGRFYVHQALQSLRAPNAPVRLMTGQAPPDVAA</sequence>
<evidence type="ECO:0000313" key="1">
    <source>
        <dbReference type="EMBL" id="TCO59383.1"/>
    </source>
</evidence>
<dbReference type="AlphaFoldDB" id="A0A4R2JHN9"/>
<accession>A0A4R2JHN9</accession>
<reference evidence="1 2" key="1">
    <citation type="submission" date="2019-03" db="EMBL/GenBank/DDBJ databases">
        <title>Genomic Encyclopedia of Type Strains, Phase IV (KMG-IV): sequencing the most valuable type-strain genomes for metagenomic binning, comparative biology and taxonomic classification.</title>
        <authorList>
            <person name="Goeker M."/>
        </authorList>
    </citation>
    <scope>NUCLEOTIDE SEQUENCE [LARGE SCALE GENOMIC DNA]</scope>
    <source>
        <strain evidence="1 2">DSM 45934</strain>
    </source>
</reference>
<name>A0A4R2JHN9_9PSEU</name>
<gene>
    <name evidence="1" type="ORF">EV192_104224</name>
</gene>
<organism evidence="1 2">
    <name type="scientific">Actinocrispum wychmicini</name>
    <dbReference type="NCBI Taxonomy" id="1213861"/>
    <lineage>
        <taxon>Bacteria</taxon>
        <taxon>Bacillati</taxon>
        <taxon>Actinomycetota</taxon>
        <taxon>Actinomycetes</taxon>
        <taxon>Pseudonocardiales</taxon>
        <taxon>Pseudonocardiaceae</taxon>
        <taxon>Actinocrispum</taxon>
    </lineage>
</organism>
<proteinExistence type="predicted"/>
<keyword evidence="2" id="KW-1185">Reference proteome</keyword>
<dbReference type="EMBL" id="SLWS01000004">
    <property type="protein sequence ID" value="TCO59383.1"/>
    <property type="molecule type" value="Genomic_DNA"/>
</dbReference>
<evidence type="ECO:0000313" key="2">
    <source>
        <dbReference type="Proteomes" id="UP000295680"/>
    </source>
</evidence>
<comment type="caution">
    <text evidence="1">The sequence shown here is derived from an EMBL/GenBank/DDBJ whole genome shotgun (WGS) entry which is preliminary data.</text>
</comment>
<protein>
    <submittedName>
        <fullName evidence="1">Uncharacterized protein</fullName>
    </submittedName>
</protein>
<dbReference type="Proteomes" id="UP000295680">
    <property type="component" value="Unassembled WGS sequence"/>
</dbReference>